<reference evidence="1" key="1">
    <citation type="submission" date="2020-04" db="EMBL/GenBank/DDBJ databases">
        <authorList>
            <person name="Broberg M."/>
        </authorList>
    </citation>
    <scope>NUCLEOTIDE SEQUENCE</scope>
</reference>
<keyword evidence="2" id="KW-1185">Reference proteome</keyword>
<organism evidence="1 2">
    <name type="scientific">Clonostachys rosea f. rosea IK726</name>
    <dbReference type="NCBI Taxonomy" id="1349383"/>
    <lineage>
        <taxon>Eukaryota</taxon>
        <taxon>Fungi</taxon>
        <taxon>Dikarya</taxon>
        <taxon>Ascomycota</taxon>
        <taxon>Pezizomycotina</taxon>
        <taxon>Sordariomycetes</taxon>
        <taxon>Hypocreomycetidae</taxon>
        <taxon>Hypocreales</taxon>
        <taxon>Bionectriaceae</taxon>
        <taxon>Clonostachys</taxon>
    </lineage>
</organism>
<dbReference type="EMBL" id="CADEHS020000471">
    <property type="protein sequence ID" value="CAG9952119.1"/>
    <property type="molecule type" value="Genomic_DNA"/>
</dbReference>
<evidence type="ECO:0000313" key="1">
    <source>
        <dbReference type="EMBL" id="CAG9952119.1"/>
    </source>
</evidence>
<gene>
    <name evidence="1" type="ORF">CRV2_00019138</name>
</gene>
<accession>A0ACA9UFK7</accession>
<comment type="caution">
    <text evidence="1">The sequence shown here is derived from an EMBL/GenBank/DDBJ whole genome shotgun (WGS) entry which is preliminary data.</text>
</comment>
<reference evidence="1" key="2">
    <citation type="submission" date="2021-10" db="EMBL/GenBank/DDBJ databases">
        <authorList>
            <person name="Piombo E."/>
        </authorList>
    </citation>
    <scope>NUCLEOTIDE SEQUENCE</scope>
</reference>
<dbReference type="Proteomes" id="UP000836387">
    <property type="component" value="Unassembled WGS sequence"/>
</dbReference>
<proteinExistence type="predicted"/>
<sequence length="204" mass="22450">MRSLLVLFLSYFGLGASLTIATDSFNQDGPINNTRLSNSHVERINLQVLQYNSPKPARVNAIPPDNNSPEAFLLLLSLFHPLKDTAREIEPLYITPFGISSACQYATEVRLIGDQLHAGKHIVSTEPGIQSQPLLGGSSNGTIRGGFFQDGDELQWLSSDFASPTALFCLSSSNVVFAVFDTSRLSNECIRIHLELVPRKHRHS</sequence>
<name>A0ACA9UFK7_BIOOC</name>
<protein>
    <submittedName>
        <fullName evidence="1">Uncharacterized protein</fullName>
    </submittedName>
</protein>
<evidence type="ECO:0000313" key="2">
    <source>
        <dbReference type="Proteomes" id="UP000836387"/>
    </source>
</evidence>